<protein>
    <submittedName>
        <fullName evidence="1">Uncharacterized protein</fullName>
    </submittedName>
</protein>
<dbReference type="EMBL" id="CP039352">
    <property type="protein sequence ID" value="QCE03169.1"/>
    <property type="molecule type" value="Genomic_DNA"/>
</dbReference>
<proteinExistence type="predicted"/>
<dbReference type="PANTHER" id="PTHR37736">
    <property type="entry name" value="GLYCINE-RICH PROTEIN"/>
    <property type="match status" value="1"/>
</dbReference>
<sequence>MDDVAMENLLNMLYFGLLFDVKSEFASTMVTQTDKRDCCLTYDYVTNDTTNLLGKGIDFDL</sequence>
<name>A0A4D6MSU7_VIGUN</name>
<reference evidence="1 2" key="1">
    <citation type="submission" date="2019-04" db="EMBL/GenBank/DDBJ databases">
        <title>An improved genome assembly and genetic linkage map for asparagus bean, Vigna unguiculata ssp. sesquipedialis.</title>
        <authorList>
            <person name="Xia Q."/>
            <person name="Zhang R."/>
            <person name="Dong Y."/>
        </authorList>
    </citation>
    <scope>NUCLEOTIDE SEQUENCE [LARGE SCALE GENOMIC DNA]</scope>
    <source>
        <tissue evidence="1">Leaf</tissue>
    </source>
</reference>
<dbReference type="Proteomes" id="UP000501690">
    <property type="component" value="Linkage Group LG8"/>
</dbReference>
<evidence type="ECO:0000313" key="1">
    <source>
        <dbReference type="EMBL" id="QCE03169.1"/>
    </source>
</evidence>
<organism evidence="1 2">
    <name type="scientific">Vigna unguiculata</name>
    <name type="common">Cowpea</name>
    <dbReference type="NCBI Taxonomy" id="3917"/>
    <lineage>
        <taxon>Eukaryota</taxon>
        <taxon>Viridiplantae</taxon>
        <taxon>Streptophyta</taxon>
        <taxon>Embryophyta</taxon>
        <taxon>Tracheophyta</taxon>
        <taxon>Spermatophyta</taxon>
        <taxon>Magnoliopsida</taxon>
        <taxon>eudicotyledons</taxon>
        <taxon>Gunneridae</taxon>
        <taxon>Pentapetalae</taxon>
        <taxon>rosids</taxon>
        <taxon>fabids</taxon>
        <taxon>Fabales</taxon>
        <taxon>Fabaceae</taxon>
        <taxon>Papilionoideae</taxon>
        <taxon>50 kb inversion clade</taxon>
        <taxon>NPAAA clade</taxon>
        <taxon>indigoferoid/millettioid clade</taxon>
        <taxon>Phaseoleae</taxon>
        <taxon>Vigna</taxon>
    </lineage>
</organism>
<accession>A0A4D6MSU7</accession>
<evidence type="ECO:0000313" key="2">
    <source>
        <dbReference type="Proteomes" id="UP000501690"/>
    </source>
</evidence>
<keyword evidence="2" id="KW-1185">Reference proteome</keyword>
<dbReference type="PANTHER" id="PTHR37736:SF1">
    <property type="entry name" value="GLYCINE-RICH PROTEIN"/>
    <property type="match status" value="1"/>
</dbReference>
<gene>
    <name evidence="1" type="ORF">DEO72_LG8g1191</name>
</gene>
<dbReference type="AlphaFoldDB" id="A0A4D6MSU7"/>